<feature type="region of interest" description="Disordered" evidence="1">
    <location>
        <begin position="367"/>
        <end position="398"/>
    </location>
</feature>
<dbReference type="InterPro" id="IPR011990">
    <property type="entry name" value="TPR-like_helical_dom_sf"/>
</dbReference>
<dbReference type="SUPFAM" id="SSF48452">
    <property type="entry name" value="TPR-like"/>
    <property type="match status" value="1"/>
</dbReference>
<proteinExistence type="predicted"/>
<feature type="compositionally biased region" description="Acidic residues" evidence="1">
    <location>
        <begin position="210"/>
        <end position="219"/>
    </location>
</feature>
<sequence length="807" mass="88048">METTNADFLREVEETITRVHFMLAQDALAAGNYEQSLLWLDYAARGLHLLEPPAAATPGSEDTQRDANPATRIHPALLAATWTIYATCCTGLGQRMHVRLQQYLAAYQEYQARLAAHAPAKPPPQPQLLELDQLVRSPIEGVVSASSSLAASSGLLKFPTLGHLHYPGFPEPQPDPIPILRTAAGAAQAALPDPQGKEIVLRRALVKDDAPDDDDDDADGTPTRRPGAGDGRAMWERGPRVLVAEPEDLLQMALEIVPWLTLTGSGLAYALLRGGMRAQGYLRALFLISPVGDTSAVEFIKRRLGNARNELGKVLLEKQRYTKAKECFQRAVEEFREIGDRPNHAIALCNQAQICIQAHNLHDRLQPHAPSFAPAPPAPAPEAAKDKAKSARGKGGEPEEWEHFFRDAIGYYEQALVVLSSGPPLRAGPDLLNLTHPAAPCSPPLGPTTPRGIPLMLLRDPPPPLPPTLLSSVPMPAGRTPDALQQQQQQQAGKEQPTVPLVPPLNLAAERPKDFTGLAASPQYRSVSTLLANTKMVFAIRLQNHMAEAASPHAQEDMETRIHDLLTSAIDLHEQMRNRSMAATARFYLATLLGQQALAALTQEKDYTKRVKSLLQLSLSYFERAQGEYSHQEEPFDWVNCHVRTSLLLLRFATELAHWSAGSGCVISSLAPGYSGSSRKLLAQCRAWLDAALGHLFATHPVLVAQQGNAHFMEKVNSLVLDNLRLVLKEALHNLLTNLPAAPQAPAASMPAKPKIQPSSKLQTGTVAPAISSAKEIYRDALQSNEPLVVLLPRLAERWRTEAPLKM</sequence>
<gene>
    <name evidence="2" type="ORF">PAPYR_1359</name>
</gene>
<dbReference type="PANTHER" id="PTHR15000">
    <property type="entry name" value="ERYTHROID DIFFERENTIATION-RELATED FACTOR 1"/>
    <property type="match status" value="1"/>
</dbReference>
<feature type="compositionally biased region" description="Basic and acidic residues" evidence="1">
    <location>
        <begin position="383"/>
        <end position="398"/>
    </location>
</feature>
<feature type="region of interest" description="Disordered" evidence="1">
    <location>
        <begin position="464"/>
        <end position="500"/>
    </location>
</feature>
<accession>A0ABQ8USR0</accession>
<reference evidence="2" key="1">
    <citation type="journal article" date="2022" name="bioRxiv">
        <title>Genomics of Preaxostyla Flagellates Illuminates Evolutionary Transitions and the Path Towards Mitochondrial Loss.</title>
        <authorList>
            <person name="Novak L.V.F."/>
            <person name="Treitli S.C."/>
            <person name="Pyrih J."/>
            <person name="Halakuc P."/>
            <person name="Pipaliya S.V."/>
            <person name="Vacek V."/>
            <person name="Brzon O."/>
            <person name="Soukal P."/>
            <person name="Eme L."/>
            <person name="Dacks J.B."/>
            <person name="Karnkowska A."/>
            <person name="Elias M."/>
            <person name="Hampl V."/>
        </authorList>
    </citation>
    <scope>NUCLEOTIDE SEQUENCE</scope>
    <source>
        <strain evidence="2">RCP-MX</strain>
    </source>
</reference>
<comment type="caution">
    <text evidence="2">The sequence shown here is derived from an EMBL/GenBank/DDBJ whole genome shotgun (WGS) entry which is preliminary data.</text>
</comment>
<feature type="region of interest" description="Disordered" evidence="1">
    <location>
        <begin position="204"/>
        <end position="233"/>
    </location>
</feature>
<dbReference type="Pfam" id="PF13424">
    <property type="entry name" value="TPR_12"/>
    <property type="match status" value="1"/>
</dbReference>
<dbReference type="Gene3D" id="1.25.40.10">
    <property type="entry name" value="Tetratricopeptide repeat domain"/>
    <property type="match status" value="1"/>
</dbReference>
<evidence type="ECO:0000313" key="3">
    <source>
        <dbReference type="Proteomes" id="UP001141327"/>
    </source>
</evidence>
<protein>
    <submittedName>
        <fullName evidence="2">Uncharacterized protein</fullName>
    </submittedName>
</protein>
<evidence type="ECO:0000256" key="1">
    <source>
        <dbReference type="SAM" id="MobiDB-lite"/>
    </source>
</evidence>
<keyword evidence="3" id="KW-1185">Reference proteome</keyword>
<dbReference type="PANTHER" id="PTHR15000:SF1">
    <property type="entry name" value="ERYTHROID DIFFERENTIATION-RELATED FACTOR 1"/>
    <property type="match status" value="1"/>
</dbReference>
<dbReference type="Proteomes" id="UP001141327">
    <property type="component" value="Unassembled WGS sequence"/>
</dbReference>
<evidence type="ECO:0000313" key="2">
    <source>
        <dbReference type="EMBL" id="KAJ4462175.1"/>
    </source>
</evidence>
<name>A0ABQ8USR0_9EUKA</name>
<organism evidence="2 3">
    <name type="scientific">Paratrimastix pyriformis</name>
    <dbReference type="NCBI Taxonomy" id="342808"/>
    <lineage>
        <taxon>Eukaryota</taxon>
        <taxon>Metamonada</taxon>
        <taxon>Preaxostyla</taxon>
        <taxon>Paratrimastigidae</taxon>
        <taxon>Paratrimastix</taxon>
    </lineage>
</organism>
<dbReference type="EMBL" id="JAPMOS010000004">
    <property type="protein sequence ID" value="KAJ4462175.1"/>
    <property type="molecule type" value="Genomic_DNA"/>
</dbReference>